<comment type="subcellular location">
    <subcellularLocation>
        <location evidence="1">Membrane</location>
    </subcellularLocation>
</comment>
<keyword evidence="3 5" id="KW-1133">Transmembrane helix</keyword>
<dbReference type="Pfam" id="PF04688">
    <property type="entry name" value="Holin_SPP1"/>
    <property type="match status" value="1"/>
</dbReference>
<feature type="transmembrane region" description="Helical" evidence="5">
    <location>
        <begin position="30"/>
        <end position="48"/>
    </location>
</feature>
<name>W4Q597_9BACI</name>
<gene>
    <name evidence="6" type="ORF">JCM9140_3237</name>
</gene>
<evidence type="ECO:0000313" key="6">
    <source>
        <dbReference type="EMBL" id="GAE27120.1"/>
    </source>
</evidence>
<evidence type="ECO:0000313" key="7">
    <source>
        <dbReference type="Proteomes" id="UP000018890"/>
    </source>
</evidence>
<proteinExistence type="predicted"/>
<evidence type="ECO:0000256" key="5">
    <source>
        <dbReference type="SAM" id="Phobius"/>
    </source>
</evidence>
<evidence type="ECO:0000256" key="1">
    <source>
        <dbReference type="ARBA" id="ARBA00004370"/>
    </source>
</evidence>
<accession>W4Q597</accession>
<dbReference type="Proteomes" id="UP000018890">
    <property type="component" value="Unassembled WGS sequence"/>
</dbReference>
<dbReference type="RefSeq" id="WP_034747822.1">
    <property type="nucleotide sequence ID" value="NZ_BAUT01000039.1"/>
</dbReference>
<feature type="transmembrane region" description="Helical" evidence="5">
    <location>
        <begin position="7"/>
        <end position="24"/>
    </location>
</feature>
<evidence type="ECO:0000256" key="3">
    <source>
        <dbReference type="ARBA" id="ARBA00022989"/>
    </source>
</evidence>
<dbReference type="AlphaFoldDB" id="W4Q597"/>
<protein>
    <submittedName>
        <fullName evidence="6">Holin protein of PBSX prophage</fullName>
    </submittedName>
</protein>
<keyword evidence="2 5" id="KW-0812">Transmembrane</keyword>
<evidence type="ECO:0000256" key="4">
    <source>
        <dbReference type="ARBA" id="ARBA00023136"/>
    </source>
</evidence>
<organism evidence="6 7">
    <name type="scientific">Halalkalibacter wakoensis JCM 9140</name>
    <dbReference type="NCBI Taxonomy" id="1236970"/>
    <lineage>
        <taxon>Bacteria</taxon>
        <taxon>Bacillati</taxon>
        <taxon>Bacillota</taxon>
        <taxon>Bacilli</taxon>
        <taxon>Bacillales</taxon>
        <taxon>Bacillaceae</taxon>
        <taxon>Halalkalibacter</taxon>
    </lineage>
</organism>
<dbReference type="EMBL" id="BAUT01000039">
    <property type="protein sequence ID" value="GAE27120.1"/>
    <property type="molecule type" value="Genomic_DNA"/>
</dbReference>
<dbReference type="InterPro" id="IPR006479">
    <property type="entry name" value="Holin"/>
</dbReference>
<sequence>MMFDTASITRFFGLIVALLTYFGINVPEDIVEGLVSLVVAVLAVYAAWKDNDITKKAVENKKLLKELEESEK</sequence>
<comment type="caution">
    <text evidence="6">The sequence shown here is derived from an EMBL/GenBank/DDBJ whole genome shotgun (WGS) entry which is preliminary data.</text>
</comment>
<keyword evidence="4 5" id="KW-0472">Membrane</keyword>
<reference evidence="6" key="1">
    <citation type="journal article" date="2014" name="Genome Announc.">
        <title>Draft Genome Sequences of Three Alkaliphilic Bacillus Strains, Bacillus wakoensis JCM 9140T, Bacillus akibai JCM 9157T, and Bacillus hemicellulosilyticus JCM 9152T.</title>
        <authorList>
            <person name="Yuki M."/>
            <person name="Oshima K."/>
            <person name="Suda W."/>
            <person name="Oshida Y."/>
            <person name="Kitamura K."/>
            <person name="Iida T."/>
            <person name="Hattori M."/>
            <person name="Ohkuma M."/>
        </authorList>
    </citation>
    <scope>NUCLEOTIDE SEQUENCE [LARGE SCALE GENOMIC DNA]</scope>
    <source>
        <strain evidence="6">JCM 9140</strain>
    </source>
</reference>
<evidence type="ECO:0000256" key="2">
    <source>
        <dbReference type="ARBA" id="ARBA00022692"/>
    </source>
</evidence>
<keyword evidence="7" id="KW-1185">Reference proteome</keyword>
<dbReference type="GO" id="GO:0016020">
    <property type="term" value="C:membrane"/>
    <property type="evidence" value="ECO:0007669"/>
    <property type="project" value="UniProtKB-SubCell"/>
</dbReference>
<dbReference type="STRING" id="1236970.JCM9140_3237"/>